<dbReference type="AlphaFoldDB" id="A0A0C9YW65"/>
<dbReference type="PANTHER" id="PTHR19848:SF8">
    <property type="entry name" value="F-BOX AND WD REPEAT DOMAIN CONTAINING 7"/>
    <property type="match status" value="1"/>
</dbReference>
<proteinExistence type="predicted"/>
<evidence type="ECO:0000256" key="3">
    <source>
        <dbReference type="PROSITE-ProRule" id="PRU00221"/>
    </source>
</evidence>
<dbReference type="PROSITE" id="PS50082">
    <property type="entry name" value="WD_REPEATS_2"/>
    <property type="match status" value="2"/>
</dbReference>
<evidence type="ECO:0000256" key="2">
    <source>
        <dbReference type="ARBA" id="ARBA00022737"/>
    </source>
</evidence>
<feature type="non-terminal residue" evidence="5">
    <location>
        <position position="60"/>
    </location>
</feature>
<evidence type="ECO:0000313" key="5">
    <source>
        <dbReference type="EMBL" id="KIK12138.1"/>
    </source>
</evidence>
<keyword evidence="1 3" id="KW-0853">WD repeat</keyword>
<dbReference type="HOGENOM" id="CLU_000288_57_30_1"/>
<reference evidence="5 6" key="1">
    <citation type="submission" date="2014-04" db="EMBL/GenBank/DDBJ databases">
        <authorList>
            <consortium name="DOE Joint Genome Institute"/>
            <person name="Kuo A."/>
            <person name="Kohler A."/>
            <person name="Costa M.D."/>
            <person name="Nagy L.G."/>
            <person name="Floudas D."/>
            <person name="Copeland A."/>
            <person name="Barry K.W."/>
            <person name="Cichocki N."/>
            <person name="Veneault-Fourrey C."/>
            <person name="LaButti K."/>
            <person name="Lindquist E.A."/>
            <person name="Lipzen A."/>
            <person name="Lundell T."/>
            <person name="Morin E."/>
            <person name="Murat C."/>
            <person name="Sun H."/>
            <person name="Tunlid A."/>
            <person name="Henrissat B."/>
            <person name="Grigoriev I.V."/>
            <person name="Hibbett D.S."/>
            <person name="Martin F."/>
            <person name="Nordberg H.P."/>
            <person name="Cantor M.N."/>
            <person name="Hua S.X."/>
        </authorList>
    </citation>
    <scope>NUCLEOTIDE SEQUENCE [LARGE SCALE GENOMIC DNA]</scope>
    <source>
        <strain evidence="5 6">441</strain>
    </source>
</reference>
<feature type="region of interest" description="Disordered" evidence="4">
    <location>
        <begin position="31"/>
        <end position="60"/>
    </location>
</feature>
<dbReference type="Pfam" id="PF00400">
    <property type="entry name" value="WD40"/>
    <property type="match status" value="2"/>
</dbReference>
<evidence type="ECO:0000256" key="4">
    <source>
        <dbReference type="SAM" id="MobiDB-lite"/>
    </source>
</evidence>
<dbReference type="PANTHER" id="PTHR19848">
    <property type="entry name" value="WD40 REPEAT PROTEIN"/>
    <property type="match status" value="1"/>
</dbReference>
<sequence>VTSVAFSPDGNRIVSGSDDETVRVWDAKSGDHIGSPLNGHTPDVTHVEFSPDGNSVISSS</sequence>
<dbReference type="STRING" id="765257.A0A0C9YW65"/>
<dbReference type="PROSITE" id="PS00678">
    <property type="entry name" value="WD_REPEATS_1"/>
    <property type="match status" value="1"/>
</dbReference>
<dbReference type="OrthoDB" id="3267146at2759"/>
<feature type="repeat" description="WD" evidence="3">
    <location>
        <begin position="1"/>
        <end position="35"/>
    </location>
</feature>
<dbReference type="InterPro" id="IPR001680">
    <property type="entry name" value="WD40_rpt"/>
</dbReference>
<dbReference type="Proteomes" id="UP000054018">
    <property type="component" value="Unassembled WGS sequence"/>
</dbReference>
<gene>
    <name evidence="5" type="ORF">PISMIDRAFT_68281</name>
</gene>
<organism evidence="5 6">
    <name type="scientific">Pisolithus microcarpus 441</name>
    <dbReference type="NCBI Taxonomy" id="765257"/>
    <lineage>
        <taxon>Eukaryota</taxon>
        <taxon>Fungi</taxon>
        <taxon>Dikarya</taxon>
        <taxon>Basidiomycota</taxon>
        <taxon>Agaricomycotina</taxon>
        <taxon>Agaricomycetes</taxon>
        <taxon>Agaricomycetidae</taxon>
        <taxon>Boletales</taxon>
        <taxon>Sclerodermatineae</taxon>
        <taxon>Pisolithaceae</taxon>
        <taxon>Pisolithus</taxon>
    </lineage>
</organism>
<evidence type="ECO:0008006" key="7">
    <source>
        <dbReference type="Google" id="ProtNLM"/>
    </source>
</evidence>
<dbReference type="PROSITE" id="PS50294">
    <property type="entry name" value="WD_REPEATS_REGION"/>
    <property type="match status" value="2"/>
</dbReference>
<dbReference type="Gene3D" id="2.130.10.10">
    <property type="entry name" value="YVTN repeat-like/Quinoprotein amine dehydrogenase"/>
    <property type="match status" value="1"/>
</dbReference>
<name>A0A0C9YW65_9AGAM</name>
<protein>
    <recommendedName>
        <fullName evidence="7">WD40 repeat-like protein</fullName>
    </recommendedName>
</protein>
<dbReference type="InterPro" id="IPR019775">
    <property type="entry name" value="WD40_repeat_CS"/>
</dbReference>
<reference evidence="6" key="2">
    <citation type="submission" date="2015-01" db="EMBL/GenBank/DDBJ databases">
        <title>Evolutionary Origins and Diversification of the Mycorrhizal Mutualists.</title>
        <authorList>
            <consortium name="DOE Joint Genome Institute"/>
            <consortium name="Mycorrhizal Genomics Consortium"/>
            <person name="Kohler A."/>
            <person name="Kuo A."/>
            <person name="Nagy L.G."/>
            <person name="Floudas D."/>
            <person name="Copeland A."/>
            <person name="Barry K.W."/>
            <person name="Cichocki N."/>
            <person name="Veneault-Fourrey C."/>
            <person name="LaButti K."/>
            <person name="Lindquist E.A."/>
            <person name="Lipzen A."/>
            <person name="Lundell T."/>
            <person name="Morin E."/>
            <person name="Murat C."/>
            <person name="Riley R."/>
            <person name="Ohm R."/>
            <person name="Sun H."/>
            <person name="Tunlid A."/>
            <person name="Henrissat B."/>
            <person name="Grigoriev I.V."/>
            <person name="Hibbett D.S."/>
            <person name="Martin F."/>
        </authorList>
    </citation>
    <scope>NUCLEOTIDE SEQUENCE [LARGE SCALE GENOMIC DNA]</scope>
    <source>
        <strain evidence="6">441</strain>
    </source>
</reference>
<feature type="repeat" description="WD" evidence="3">
    <location>
        <begin position="37"/>
        <end position="60"/>
    </location>
</feature>
<feature type="non-terminal residue" evidence="5">
    <location>
        <position position="1"/>
    </location>
</feature>
<evidence type="ECO:0000256" key="1">
    <source>
        <dbReference type="ARBA" id="ARBA00022574"/>
    </source>
</evidence>
<dbReference type="EMBL" id="KN834113">
    <property type="protein sequence ID" value="KIK12138.1"/>
    <property type="molecule type" value="Genomic_DNA"/>
</dbReference>
<dbReference type="SUPFAM" id="SSF50978">
    <property type="entry name" value="WD40 repeat-like"/>
    <property type="match status" value="1"/>
</dbReference>
<accession>A0A0C9YW65</accession>
<keyword evidence="2" id="KW-0677">Repeat</keyword>
<keyword evidence="6" id="KW-1185">Reference proteome</keyword>
<dbReference type="InterPro" id="IPR036322">
    <property type="entry name" value="WD40_repeat_dom_sf"/>
</dbReference>
<dbReference type="InterPro" id="IPR015943">
    <property type="entry name" value="WD40/YVTN_repeat-like_dom_sf"/>
</dbReference>
<evidence type="ECO:0000313" key="6">
    <source>
        <dbReference type="Proteomes" id="UP000054018"/>
    </source>
</evidence>